<dbReference type="SMART" id="SM00304">
    <property type="entry name" value="HAMP"/>
    <property type="match status" value="1"/>
</dbReference>
<dbReference type="Proteomes" id="UP001208041">
    <property type="component" value="Unassembled WGS sequence"/>
</dbReference>
<feature type="transmembrane region" description="Helical" evidence="16">
    <location>
        <begin position="161"/>
        <end position="180"/>
    </location>
</feature>
<comment type="caution">
    <text evidence="19">The sequence shown here is derived from an EMBL/GenBank/DDBJ whole genome shotgun (WGS) entry which is preliminary data.</text>
</comment>
<dbReference type="Pfam" id="PF00672">
    <property type="entry name" value="HAMP"/>
    <property type="match status" value="1"/>
</dbReference>
<feature type="domain" description="Histidine kinase" evidence="17">
    <location>
        <begin position="240"/>
        <end position="442"/>
    </location>
</feature>
<dbReference type="PANTHER" id="PTHR44936">
    <property type="entry name" value="SENSOR PROTEIN CREC"/>
    <property type="match status" value="1"/>
</dbReference>
<keyword evidence="6" id="KW-0597">Phosphoprotein</keyword>
<dbReference type="AlphaFoldDB" id="A0AAE3J3B9"/>
<evidence type="ECO:0000313" key="20">
    <source>
        <dbReference type="Proteomes" id="UP001208041"/>
    </source>
</evidence>
<dbReference type="InterPro" id="IPR003661">
    <property type="entry name" value="HisK_dim/P_dom"/>
</dbReference>
<evidence type="ECO:0000256" key="1">
    <source>
        <dbReference type="ARBA" id="ARBA00000085"/>
    </source>
</evidence>
<dbReference type="PRINTS" id="PR00344">
    <property type="entry name" value="BCTRLSENSOR"/>
</dbReference>
<dbReference type="CDD" id="cd00082">
    <property type="entry name" value="HisKA"/>
    <property type="match status" value="1"/>
</dbReference>
<evidence type="ECO:0000256" key="9">
    <source>
        <dbReference type="ARBA" id="ARBA00022741"/>
    </source>
</evidence>
<dbReference type="GO" id="GO:0000155">
    <property type="term" value="F:phosphorelay sensor kinase activity"/>
    <property type="evidence" value="ECO:0007669"/>
    <property type="project" value="InterPro"/>
</dbReference>
<evidence type="ECO:0000256" key="12">
    <source>
        <dbReference type="ARBA" id="ARBA00022989"/>
    </source>
</evidence>
<dbReference type="PROSITE" id="PS50885">
    <property type="entry name" value="HAMP"/>
    <property type="match status" value="1"/>
</dbReference>
<feature type="transmembrane region" description="Helical" evidence="16">
    <location>
        <begin position="20"/>
        <end position="42"/>
    </location>
</feature>
<dbReference type="EMBL" id="JAOYFC010000002">
    <property type="protein sequence ID" value="MCV6824597.1"/>
    <property type="molecule type" value="Genomic_DNA"/>
</dbReference>
<dbReference type="PANTHER" id="PTHR44936:SF5">
    <property type="entry name" value="SENSOR HISTIDINE KINASE ENVZ"/>
    <property type="match status" value="1"/>
</dbReference>
<evidence type="ECO:0000256" key="14">
    <source>
        <dbReference type="ARBA" id="ARBA00023136"/>
    </source>
</evidence>
<evidence type="ECO:0000256" key="4">
    <source>
        <dbReference type="ARBA" id="ARBA00022475"/>
    </source>
</evidence>
<name>A0AAE3J3B9_9RHOB</name>
<evidence type="ECO:0000313" key="19">
    <source>
        <dbReference type="EMBL" id="MCV6824597.1"/>
    </source>
</evidence>
<feature type="coiled-coil region" evidence="15">
    <location>
        <begin position="258"/>
        <end position="285"/>
    </location>
</feature>
<keyword evidence="15" id="KW-0175">Coiled coil</keyword>
<accession>A0AAE3J3B9</accession>
<dbReference type="RefSeq" id="WP_263953456.1">
    <property type="nucleotide sequence ID" value="NZ_JAOYFC010000002.1"/>
</dbReference>
<keyword evidence="4" id="KW-1003">Cell membrane</keyword>
<evidence type="ECO:0000256" key="13">
    <source>
        <dbReference type="ARBA" id="ARBA00023012"/>
    </source>
</evidence>
<dbReference type="InterPro" id="IPR003594">
    <property type="entry name" value="HATPase_dom"/>
</dbReference>
<keyword evidence="12 16" id="KW-1133">Transmembrane helix</keyword>
<gene>
    <name evidence="19" type="ORF">OH136_08505</name>
</gene>
<keyword evidence="8 16" id="KW-0812">Transmembrane</keyword>
<keyword evidence="13" id="KW-0902">Two-component regulatory system</keyword>
<keyword evidence="5" id="KW-0997">Cell inner membrane</keyword>
<keyword evidence="7" id="KW-0808">Transferase</keyword>
<dbReference type="GO" id="GO:0005886">
    <property type="term" value="C:plasma membrane"/>
    <property type="evidence" value="ECO:0007669"/>
    <property type="project" value="UniProtKB-SubCell"/>
</dbReference>
<evidence type="ECO:0000256" key="7">
    <source>
        <dbReference type="ARBA" id="ARBA00022679"/>
    </source>
</evidence>
<dbReference type="PROSITE" id="PS50109">
    <property type="entry name" value="HIS_KIN"/>
    <property type="match status" value="1"/>
</dbReference>
<evidence type="ECO:0000256" key="15">
    <source>
        <dbReference type="SAM" id="Coils"/>
    </source>
</evidence>
<keyword evidence="11 19" id="KW-0067">ATP-binding</keyword>
<dbReference type="InterPro" id="IPR050980">
    <property type="entry name" value="2C_sensor_his_kinase"/>
</dbReference>
<evidence type="ECO:0000256" key="10">
    <source>
        <dbReference type="ARBA" id="ARBA00022777"/>
    </source>
</evidence>
<organism evidence="19 20">
    <name type="scientific">Halocynthiibacter halioticoli</name>
    <dbReference type="NCBI Taxonomy" id="2986804"/>
    <lineage>
        <taxon>Bacteria</taxon>
        <taxon>Pseudomonadati</taxon>
        <taxon>Pseudomonadota</taxon>
        <taxon>Alphaproteobacteria</taxon>
        <taxon>Rhodobacterales</taxon>
        <taxon>Paracoccaceae</taxon>
        <taxon>Halocynthiibacter</taxon>
    </lineage>
</organism>
<evidence type="ECO:0000256" key="6">
    <source>
        <dbReference type="ARBA" id="ARBA00022553"/>
    </source>
</evidence>
<evidence type="ECO:0000256" key="5">
    <source>
        <dbReference type="ARBA" id="ARBA00022519"/>
    </source>
</evidence>
<keyword evidence="14 16" id="KW-0472">Membrane</keyword>
<evidence type="ECO:0000256" key="2">
    <source>
        <dbReference type="ARBA" id="ARBA00004429"/>
    </source>
</evidence>
<dbReference type="EC" id="2.7.13.3" evidence="3"/>
<dbReference type="SUPFAM" id="SSF47384">
    <property type="entry name" value="Homodimeric domain of signal transducing histidine kinase"/>
    <property type="match status" value="1"/>
</dbReference>
<evidence type="ECO:0000256" key="3">
    <source>
        <dbReference type="ARBA" id="ARBA00012438"/>
    </source>
</evidence>
<dbReference type="GO" id="GO:0005524">
    <property type="term" value="F:ATP binding"/>
    <property type="evidence" value="ECO:0007669"/>
    <property type="project" value="UniProtKB-KW"/>
</dbReference>
<dbReference type="InterPro" id="IPR003660">
    <property type="entry name" value="HAMP_dom"/>
</dbReference>
<evidence type="ECO:0000259" key="18">
    <source>
        <dbReference type="PROSITE" id="PS50885"/>
    </source>
</evidence>
<keyword evidence="10" id="KW-0418">Kinase</keyword>
<dbReference type="InterPro" id="IPR005467">
    <property type="entry name" value="His_kinase_dom"/>
</dbReference>
<keyword evidence="9" id="KW-0547">Nucleotide-binding</keyword>
<proteinExistence type="predicted"/>
<protein>
    <recommendedName>
        <fullName evidence="3">histidine kinase</fullName>
        <ecNumber evidence="3">2.7.13.3</ecNumber>
    </recommendedName>
</protein>
<dbReference type="InterPro" id="IPR036097">
    <property type="entry name" value="HisK_dim/P_sf"/>
</dbReference>
<evidence type="ECO:0000259" key="17">
    <source>
        <dbReference type="PROSITE" id="PS50109"/>
    </source>
</evidence>
<sequence length="442" mass="49209">MFFAWLKKFTPRGIYARASLILLLPIVVIQIVVSIIFVQRLYDDVTAQMTNNLSYELRYVVERINEAESEAEAVGVAQDLSQEFGLSILFRDDEEAATSRSFVDLSGRSIIATLEEQFPEGVEVNLSRSWRRVLLWLPTDHGQIRVVFQRSRVSARNPHQLLVLTLSTSILLAIISFIFLRNQMRPIRRLAKASSAFGKGRVVPYRPSGALEVRAAGRAFLDMRHRIERHIEQRTMMLSGVSHDLRSPLTRFKLGLSMLEQSDDVKALEEDVNEMERLLDAFLEFARSDVGEEAVECALLPLVTASIADLRRGGGDVQLVEVRGIEETDMFMLRPVGVRRALDNLLMNALRYGGAAEVSITATERTLRISVEDPGPGIPKADREEALKPFSRLVPARNQNRGSGVGLGLAIAADVARTHGGALKLGRSERLGGLQADLILAR</sequence>
<evidence type="ECO:0000256" key="8">
    <source>
        <dbReference type="ARBA" id="ARBA00022692"/>
    </source>
</evidence>
<dbReference type="Gene3D" id="3.30.565.10">
    <property type="entry name" value="Histidine kinase-like ATPase, C-terminal domain"/>
    <property type="match status" value="1"/>
</dbReference>
<comment type="subcellular location">
    <subcellularLocation>
        <location evidence="2">Cell inner membrane</location>
        <topology evidence="2">Multi-pass membrane protein</topology>
    </subcellularLocation>
</comment>
<evidence type="ECO:0000256" key="11">
    <source>
        <dbReference type="ARBA" id="ARBA00022840"/>
    </source>
</evidence>
<keyword evidence="20" id="KW-1185">Reference proteome</keyword>
<reference evidence="19" key="1">
    <citation type="submission" date="2022-10" db="EMBL/GenBank/DDBJ databases">
        <authorList>
            <person name="Yue Y."/>
        </authorList>
    </citation>
    <scope>NUCLEOTIDE SEQUENCE</scope>
    <source>
        <strain evidence="19">Z654</strain>
    </source>
</reference>
<dbReference type="InterPro" id="IPR036890">
    <property type="entry name" value="HATPase_C_sf"/>
</dbReference>
<dbReference type="Gene3D" id="1.10.287.130">
    <property type="match status" value="1"/>
</dbReference>
<dbReference type="SUPFAM" id="SSF55874">
    <property type="entry name" value="ATPase domain of HSP90 chaperone/DNA topoisomerase II/histidine kinase"/>
    <property type="match status" value="1"/>
</dbReference>
<feature type="domain" description="HAMP" evidence="18">
    <location>
        <begin position="181"/>
        <end position="232"/>
    </location>
</feature>
<comment type="catalytic activity">
    <reaction evidence="1">
        <text>ATP + protein L-histidine = ADP + protein N-phospho-L-histidine.</text>
        <dbReference type="EC" id="2.7.13.3"/>
    </reaction>
</comment>
<dbReference type="CDD" id="cd00075">
    <property type="entry name" value="HATPase"/>
    <property type="match status" value="1"/>
</dbReference>
<dbReference type="Pfam" id="PF00512">
    <property type="entry name" value="HisKA"/>
    <property type="match status" value="1"/>
</dbReference>
<dbReference type="SMART" id="SM00388">
    <property type="entry name" value="HisKA"/>
    <property type="match status" value="1"/>
</dbReference>
<evidence type="ECO:0000256" key="16">
    <source>
        <dbReference type="SAM" id="Phobius"/>
    </source>
</evidence>
<dbReference type="SMART" id="SM00387">
    <property type="entry name" value="HATPase_c"/>
    <property type="match status" value="1"/>
</dbReference>
<dbReference type="Pfam" id="PF02518">
    <property type="entry name" value="HATPase_c"/>
    <property type="match status" value="1"/>
</dbReference>
<dbReference type="InterPro" id="IPR004358">
    <property type="entry name" value="Sig_transdc_His_kin-like_C"/>
</dbReference>